<dbReference type="EMBL" id="RBKS01000001">
    <property type="protein sequence ID" value="RKR74539.1"/>
    <property type="molecule type" value="Genomic_DNA"/>
</dbReference>
<evidence type="ECO:0000313" key="2">
    <source>
        <dbReference type="EMBL" id="RKR74539.1"/>
    </source>
</evidence>
<protein>
    <submittedName>
        <fullName evidence="2">Uncharacterized protein</fullName>
    </submittedName>
</protein>
<evidence type="ECO:0000313" key="3">
    <source>
        <dbReference type="Proteomes" id="UP000280008"/>
    </source>
</evidence>
<proteinExistence type="predicted"/>
<dbReference type="AlphaFoldDB" id="A0A495IFL1"/>
<organism evidence="2 3">
    <name type="scientific">Frondihabitans australicus</name>
    <dbReference type="NCBI Taxonomy" id="386892"/>
    <lineage>
        <taxon>Bacteria</taxon>
        <taxon>Bacillati</taxon>
        <taxon>Actinomycetota</taxon>
        <taxon>Actinomycetes</taxon>
        <taxon>Micrococcales</taxon>
        <taxon>Microbacteriaceae</taxon>
        <taxon>Frondihabitans</taxon>
    </lineage>
</organism>
<evidence type="ECO:0000256" key="1">
    <source>
        <dbReference type="SAM" id="Phobius"/>
    </source>
</evidence>
<comment type="caution">
    <text evidence="2">The sequence shown here is derived from an EMBL/GenBank/DDBJ whole genome shotgun (WGS) entry which is preliminary data.</text>
</comment>
<keyword evidence="1" id="KW-0472">Membrane</keyword>
<feature type="transmembrane region" description="Helical" evidence="1">
    <location>
        <begin position="9"/>
        <end position="33"/>
    </location>
</feature>
<accession>A0A495IFL1</accession>
<dbReference type="OrthoDB" id="5020592at2"/>
<feature type="transmembrane region" description="Helical" evidence="1">
    <location>
        <begin position="45"/>
        <end position="63"/>
    </location>
</feature>
<keyword evidence="1" id="KW-0812">Transmembrane</keyword>
<sequence>MSRLALHRLFIVVCALFVIAAVVLYVLSIALASHGGDTARHFDEYAIFAFMGAVLFGIIDFFVRPVMRATPDGSRDVENPLNG</sequence>
<keyword evidence="3" id="KW-1185">Reference proteome</keyword>
<dbReference type="Proteomes" id="UP000280008">
    <property type="component" value="Unassembled WGS sequence"/>
</dbReference>
<dbReference type="RefSeq" id="WP_121369292.1">
    <property type="nucleotide sequence ID" value="NZ_RBKS01000001.1"/>
</dbReference>
<keyword evidence="1" id="KW-1133">Transmembrane helix</keyword>
<name>A0A495IFL1_9MICO</name>
<gene>
    <name evidence="2" type="ORF">C8E83_1658</name>
</gene>
<reference evidence="2 3" key="1">
    <citation type="submission" date="2018-10" db="EMBL/GenBank/DDBJ databases">
        <title>Sequencing the genomes of 1000 actinobacteria strains.</title>
        <authorList>
            <person name="Klenk H.-P."/>
        </authorList>
    </citation>
    <scope>NUCLEOTIDE SEQUENCE [LARGE SCALE GENOMIC DNA]</scope>
    <source>
        <strain evidence="2 3">DSM 17894</strain>
    </source>
</reference>